<comment type="caution">
    <text evidence="1">The sequence shown here is derived from an EMBL/GenBank/DDBJ whole genome shotgun (WGS) entry which is preliminary data.</text>
</comment>
<proteinExistence type="predicted"/>
<evidence type="ECO:0000313" key="1">
    <source>
        <dbReference type="EMBL" id="MDY8108049.1"/>
    </source>
</evidence>
<protein>
    <submittedName>
        <fullName evidence="1">Uncharacterized protein</fullName>
    </submittedName>
</protein>
<dbReference type="RefSeq" id="WP_322185499.1">
    <property type="nucleotide sequence ID" value="NZ_JAXLPB010000001.1"/>
</dbReference>
<evidence type="ECO:0000313" key="2">
    <source>
        <dbReference type="Proteomes" id="UP001294412"/>
    </source>
</evidence>
<sequence length="452" mass="51684">MVDAVKSYSVKSQSSIPFSNKIDGSKRYLSDLDQFAYDQLRLLIAQNNGKAPTIRKSIKEHIHDLRLLMHYLAMSLSKPDVRGVAISLRSNDYGKDQYSDLSYTRMKRLVDMLLSGNGDNGAWCYIDGMYFDKNRGYGTKSRIYANDVLADRMLHAGLIFPSFPYEPMLRKALVSPLQLSVNETPNEDEGDSDRIPLTRKYRDNEAVIPLLTARLKSAKPQIVLETYQQYKRSFVWDHKRQAQRSRLYEGNDQFYRLMSGEDGRGGRVYGHWIQRVPSDYRQFIRFKGEPVVEHDFRAMQPALSYSAIGQPYEGDPYDVPGYSSHYRDRFKLVFRVSVGCGPAENVLDKIRGVMIKEGFKPKAEEAEELYKAFWSHHSKIAHIVGQSAWTWLQKMESDISLKIVSSLLDQGIPCCPIFDSFLVAERHKDALMQAMIDAVSGLSCQPVPVKKS</sequence>
<keyword evidence="2" id="KW-1185">Reference proteome</keyword>
<dbReference type="EMBL" id="JAXLPB010000001">
    <property type="protein sequence ID" value="MDY8108049.1"/>
    <property type="molecule type" value="Genomic_DNA"/>
</dbReference>
<gene>
    <name evidence="1" type="ORF">U0C82_02650</name>
</gene>
<accession>A0ABU5HY36</accession>
<dbReference type="Proteomes" id="UP001294412">
    <property type="component" value="Unassembled WGS sequence"/>
</dbReference>
<reference evidence="1 2" key="1">
    <citation type="submission" date="2023-12" db="EMBL/GenBank/DDBJ databases">
        <title>Description of Novel Strain Fulvimarina sp. 2208YS6-2-32 isolated from Uroteuthis (Photololigo) edulis.</title>
        <authorList>
            <person name="Park J.-S."/>
        </authorList>
    </citation>
    <scope>NUCLEOTIDE SEQUENCE [LARGE SCALE GENOMIC DNA]</scope>
    <source>
        <strain evidence="1 2">2208YS6-2-32</strain>
    </source>
</reference>
<organism evidence="1 2">
    <name type="scientific">Fulvimarina uroteuthidis</name>
    <dbReference type="NCBI Taxonomy" id="3098149"/>
    <lineage>
        <taxon>Bacteria</taxon>
        <taxon>Pseudomonadati</taxon>
        <taxon>Pseudomonadota</taxon>
        <taxon>Alphaproteobacteria</taxon>
        <taxon>Hyphomicrobiales</taxon>
        <taxon>Aurantimonadaceae</taxon>
        <taxon>Fulvimarina</taxon>
    </lineage>
</organism>
<name>A0ABU5HY36_9HYPH</name>